<keyword evidence="4" id="KW-1185">Reference proteome</keyword>
<organism evidence="3 4">
    <name type="scientific">Tritrichomonas musculus</name>
    <dbReference type="NCBI Taxonomy" id="1915356"/>
    <lineage>
        <taxon>Eukaryota</taxon>
        <taxon>Metamonada</taxon>
        <taxon>Parabasalia</taxon>
        <taxon>Tritrichomonadida</taxon>
        <taxon>Tritrichomonadidae</taxon>
        <taxon>Tritrichomonas</taxon>
    </lineage>
</organism>
<feature type="region of interest" description="Disordered" evidence="1">
    <location>
        <begin position="1371"/>
        <end position="1397"/>
    </location>
</feature>
<protein>
    <submittedName>
        <fullName evidence="3">Uncharacterized protein</fullName>
    </submittedName>
</protein>
<keyword evidence="2" id="KW-0472">Membrane</keyword>
<reference evidence="3 4" key="1">
    <citation type="submission" date="2024-04" db="EMBL/GenBank/DDBJ databases">
        <title>Tritrichomonas musculus Genome.</title>
        <authorList>
            <person name="Alves-Ferreira E."/>
            <person name="Grigg M."/>
            <person name="Lorenzi H."/>
            <person name="Galac M."/>
        </authorList>
    </citation>
    <scope>NUCLEOTIDE SEQUENCE [LARGE SCALE GENOMIC DNA]</scope>
    <source>
        <strain evidence="3 4">EAF2021</strain>
    </source>
</reference>
<dbReference type="Proteomes" id="UP001470230">
    <property type="component" value="Unassembled WGS sequence"/>
</dbReference>
<sequence>MSITFFQEKLIALDQLLNAGKFAQCTTIISQISEKLNSTFFTPSCQNFNIDFLNKELFSRIIKLAISQNERVAKISKKFLLHWFSIYASIAPAYFIKMFYEFMQEIKKNQILNLLMPSIEIAFCNIGKEDIKADIQLILNVISFIITFADSNCVPIRSWEIISDFCQDNEIIQNLPKCQKNARAASILIKRNPGIFMDSILQSEPLSFLSELFLLIRPGCKINYTVILDRISQNVLNPADSNINYNDGCVLLAEIINYIDLPIKEEYLNKITKIIEHVSFAGNEELERATPEASFGILTLLLSAAKKNLYSKDSLKKINTAILSKIQNSASRAAYLNSIIFCVEKDDDLALIYQLSQSLKPWLYQDDFLKEVEIITSNLPILVEHDKKFLTHFVWVCTHPVMLDIKSALAVIKLVNKLDNEILFDKQFSFKADKFIYKYIELNNPELKEQIVKFIKKCHIKLDITKLDLSSENSGYLLPFIDDKIFREMVDYHMYPPNSLHNVLNIMVRSPKQYPSYLKHAFGILQLICYEFGINLNEIYTQHSLPTSKQDETLITKEEVHNLFTSIKGSLYESPFGQLVRSCVNAILANFQTKPHQNNIQNEISYVSRIVIVASKIIVFCPTLLFELLAKCRIFYNNAGKDEKLRLIFHKALADIHKTKLSTKFAAYYVKFLFSVQNTEVIFKENSKYGFEAATVDRFVASHLKILIDKDYFSELKNVIDITNLKPIPTFLSFIGSKKQERWVNECANTIDPKDWILSKSDDLDYIFSKLKLNEDQKERIMNTIKDRISKIKEEKPKPAPQVYDYCNRAESFTFSPVNVAETSFKVHETEPATLYNVISFLYHSTLPLPETVTLKSIEELAFKNTRSSKLLIGFFLYAYRKKYQIDVEQWSKKLYIKTFNNTWYLVVALFLLNVKGKITELKYLFQNVVKKCFVSLGYQRMNHTAFIQAYQKEVGVRWFFVRNAILVDIDYFKDYPLIISELKMNKKNFKDFFENVNDISAKSIFRVCFATMCNMFVKPADSDLILKGLYPTNYLYPARMLHLKEGINPNKRTRFPDDLIDMIISGLKKQSFVPLNFFYFFSTICLNDNQYQQIEELFFTKKDSTQKISKVYTSLRNIAAPAYYLLDNHEEDDIINFYSFKPPSFSRAFFRSLQFNFAKQIDQSKVKSVVNYLPEVFPDLCYNNYSKYGMKMTKSALSFSKLLFGNLDNESGRNLVKELSYASEEAIDIYNGLCSLNDKQLALALPYTKTMLKEELGRMVIEAAVSDVSNFSFAAAVAKNVIKVLGHASTLAIIGNRDFLGKSNFELVLIILHILEKVMKKENAQDGLSFFEVLRGEKDNLFSDQMKAQAFTDFSQLENLDAIVHKKLSQPHDSIQPAKNSQSTENNQTTENTQPQ</sequence>
<proteinExistence type="predicted"/>
<comment type="caution">
    <text evidence="3">The sequence shown here is derived from an EMBL/GenBank/DDBJ whole genome shotgun (WGS) entry which is preliminary data.</text>
</comment>
<feature type="transmembrane region" description="Helical" evidence="2">
    <location>
        <begin position="79"/>
        <end position="100"/>
    </location>
</feature>
<keyword evidence="2" id="KW-0812">Transmembrane</keyword>
<evidence type="ECO:0000313" key="4">
    <source>
        <dbReference type="Proteomes" id="UP001470230"/>
    </source>
</evidence>
<evidence type="ECO:0000313" key="3">
    <source>
        <dbReference type="EMBL" id="KAK8863877.1"/>
    </source>
</evidence>
<evidence type="ECO:0000256" key="2">
    <source>
        <dbReference type="SAM" id="Phobius"/>
    </source>
</evidence>
<accession>A0ABR2IKV9</accession>
<evidence type="ECO:0000256" key="1">
    <source>
        <dbReference type="SAM" id="MobiDB-lite"/>
    </source>
</evidence>
<gene>
    <name evidence="3" type="ORF">M9Y10_011568</name>
</gene>
<name>A0ABR2IKV9_9EUKA</name>
<dbReference type="EMBL" id="JAPFFF010000017">
    <property type="protein sequence ID" value="KAK8863877.1"/>
    <property type="molecule type" value="Genomic_DNA"/>
</dbReference>
<feature type="compositionally biased region" description="Low complexity" evidence="1">
    <location>
        <begin position="1381"/>
        <end position="1397"/>
    </location>
</feature>
<keyword evidence="2" id="KW-1133">Transmembrane helix</keyword>